<proteinExistence type="predicted"/>
<dbReference type="Proteomes" id="UP001345963">
    <property type="component" value="Unassembled WGS sequence"/>
</dbReference>
<comment type="caution">
    <text evidence="1">The sequence shown here is derived from an EMBL/GenBank/DDBJ whole genome shotgun (WGS) entry which is preliminary data.</text>
</comment>
<evidence type="ECO:0000313" key="1">
    <source>
        <dbReference type="EMBL" id="MED6243765.1"/>
    </source>
</evidence>
<reference evidence="1 2" key="1">
    <citation type="submission" date="2021-07" db="EMBL/GenBank/DDBJ databases">
        <authorList>
            <person name="Palmer J.M."/>
        </authorList>
    </citation>
    <scope>NUCLEOTIDE SEQUENCE [LARGE SCALE GENOMIC DNA]</scope>
    <source>
        <strain evidence="1 2">AT_MEX2019</strain>
        <tissue evidence="1">Muscle</tissue>
    </source>
</reference>
<keyword evidence="2" id="KW-1185">Reference proteome</keyword>
<sequence length="120" mass="13418">MWVCVGDIQLSQESTVGTSVYAQSILEPHHIQKGLAVDPLHNLGSFCTLFYSFPLARLLVHIQYFRLLPPPNQSQLTLELSYNWETWMTSNDSVFWISTDSNCVLGGTETVSVYGMTASS</sequence>
<dbReference type="EMBL" id="JAHUTI010035770">
    <property type="protein sequence ID" value="MED6243765.1"/>
    <property type="molecule type" value="Genomic_DNA"/>
</dbReference>
<evidence type="ECO:0000313" key="2">
    <source>
        <dbReference type="Proteomes" id="UP001345963"/>
    </source>
</evidence>
<accession>A0ABU7B2B0</accession>
<name>A0ABU7B2B0_9TELE</name>
<gene>
    <name evidence="1" type="ORF">ATANTOWER_026442</name>
</gene>
<protein>
    <submittedName>
        <fullName evidence="1">Uncharacterized protein</fullName>
    </submittedName>
</protein>
<organism evidence="1 2">
    <name type="scientific">Ataeniobius toweri</name>
    <dbReference type="NCBI Taxonomy" id="208326"/>
    <lineage>
        <taxon>Eukaryota</taxon>
        <taxon>Metazoa</taxon>
        <taxon>Chordata</taxon>
        <taxon>Craniata</taxon>
        <taxon>Vertebrata</taxon>
        <taxon>Euteleostomi</taxon>
        <taxon>Actinopterygii</taxon>
        <taxon>Neopterygii</taxon>
        <taxon>Teleostei</taxon>
        <taxon>Neoteleostei</taxon>
        <taxon>Acanthomorphata</taxon>
        <taxon>Ovalentaria</taxon>
        <taxon>Atherinomorphae</taxon>
        <taxon>Cyprinodontiformes</taxon>
        <taxon>Goodeidae</taxon>
        <taxon>Ataeniobius</taxon>
    </lineage>
</organism>